<reference evidence="1 2" key="1">
    <citation type="submission" date="2020-03" db="EMBL/GenBank/DDBJ databases">
        <title>Genomic Encyclopedia of Type Strains, Phase IV (KMG-IV): sequencing the most valuable type-strain genomes for metagenomic binning, comparative biology and taxonomic classification.</title>
        <authorList>
            <person name="Goeker M."/>
        </authorList>
    </citation>
    <scope>NUCLEOTIDE SEQUENCE [LARGE SCALE GENOMIC DNA]</scope>
    <source>
        <strain evidence="1 2">DSM 29762</strain>
    </source>
</reference>
<gene>
    <name evidence="1" type="ORF">GGR42_001272</name>
</gene>
<dbReference type="EMBL" id="JAATJJ010000001">
    <property type="protein sequence ID" value="NJB70810.1"/>
    <property type="molecule type" value="Genomic_DNA"/>
</dbReference>
<dbReference type="Pfam" id="PF25594">
    <property type="entry name" value="GldB_lipo"/>
    <property type="match status" value="1"/>
</dbReference>
<evidence type="ECO:0000313" key="1">
    <source>
        <dbReference type="EMBL" id="NJB70810.1"/>
    </source>
</evidence>
<protein>
    <submittedName>
        <fullName evidence="1">Gliding motility-associated lipoprotein GldB</fullName>
    </submittedName>
</protein>
<evidence type="ECO:0000313" key="2">
    <source>
        <dbReference type="Proteomes" id="UP000590442"/>
    </source>
</evidence>
<dbReference type="RefSeq" id="WP_167964390.1">
    <property type="nucleotide sequence ID" value="NZ_JAATJJ010000001.1"/>
</dbReference>
<organism evidence="1 2">
    <name type="scientific">Saonia flava</name>
    <dbReference type="NCBI Taxonomy" id="523696"/>
    <lineage>
        <taxon>Bacteria</taxon>
        <taxon>Pseudomonadati</taxon>
        <taxon>Bacteroidota</taxon>
        <taxon>Flavobacteriia</taxon>
        <taxon>Flavobacteriales</taxon>
        <taxon>Flavobacteriaceae</taxon>
        <taxon>Saonia</taxon>
    </lineage>
</organism>
<dbReference type="AlphaFoldDB" id="A0A846QV43"/>
<dbReference type="PROSITE" id="PS51257">
    <property type="entry name" value="PROKAR_LIPOPROTEIN"/>
    <property type="match status" value="1"/>
</dbReference>
<comment type="caution">
    <text evidence="1">The sequence shown here is derived from an EMBL/GenBank/DDBJ whole genome shotgun (WGS) entry which is preliminary data.</text>
</comment>
<keyword evidence="1" id="KW-0449">Lipoprotein</keyword>
<sequence length="321" mass="37680">MYKPFFIVFLLFLFLTSCNDNDKIAKEIENISLNLQISRFDREFAETTPEQLADLKNKYLYLFPKQYPDSVWISKMTDTLQIELLSEVNTTFGDFEQESADLELLFKHIKYYFPHFETPKVVTVISDVQYQNRVVLADSLLLIGLDNYLGGSHKFYTGIQRYIAQGLDKEYIISDVASAFAKIVVKPSKDRSFLSQMIFYGKELYLKDKLIPFKTDAQKIGYTEEQLDWAKANEEQTWRYFIERELLYSTDSKLGPRFLDPAPFSKFQLEIIDNESPGRIGRYMGWQIVRAFMDDNDVTLEQLLNLPEEEIFKESNYKPTK</sequence>
<dbReference type="InterPro" id="IPR019853">
    <property type="entry name" value="GldB-like"/>
</dbReference>
<keyword evidence="2" id="KW-1185">Reference proteome</keyword>
<accession>A0A846QV43</accession>
<dbReference type="NCBIfam" id="TIGR03514">
    <property type="entry name" value="GldB_lipo"/>
    <property type="match status" value="1"/>
</dbReference>
<dbReference type="Proteomes" id="UP000590442">
    <property type="component" value="Unassembled WGS sequence"/>
</dbReference>
<proteinExistence type="predicted"/>
<name>A0A846QV43_9FLAO</name>